<proteinExistence type="predicted"/>
<dbReference type="AlphaFoldDB" id="A0A3E2WMF4"/>
<dbReference type="EMBL" id="QVIA01000021">
    <property type="protein sequence ID" value="RGC28253.1"/>
    <property type="molecule type" value="Genomic_DNA"/>
</dbReference>
<reference evidence="2 3" key="1">
    <citation type="submission" date="2018-08" db="EMBL/GenBank/DDBJ databases">
        <title>A genome reference for cultivated species of the human gut microbiota.</title>
        <authorList>
            <person name="Zou Y."/>
            <person name="Xue W."/>
            <person name="Luo G."/>
        </authorList>
    </citation>
    <scope>NUCLEOTIDE SEQUENCE [LARGE SCALE GENOMIC DNA]</scope>
    <source>
        <strain evidence="2 3">AF19-21</strain>
    </source>
</reference>
<evidence type="ECO:0000313" key="2">
    <source>
        <dbReference type="EMBL" id="RGC28253.1"/>
    </source>
</evidence>
<protein>
    <recommendedName>
        <fullName evidence="1">Uroporphyrinogen decarboxylase (URO-D) domain-containing protein</fullName>
    </recommendedName>
</protein>
<evidence type="ECO:0000259" key="1">
    <source>
        <dbReference type="Pfam" id="PF01208"/>
    </source>
</evidence>
<dbReference type="InterPro" id="IPR052024">
    <property type="entry name" value="Methanogen_methyltrans"/>
</dbReference>
<name>A0A3E2WMF4_9FIRM</name>
<organism evidence="2 3">
    <name type="scientific">Hungatella hathewayi</name>
    <dbReference type="NCBI Taxonomy" id="154046"/>
    <lineage>
        <taxon>Bacteria</taxon>
        <taxon>Bacillati</taxon>
        <taxon>Bacillota</taxon>
        <taxon>Clostridia</taxon>
        <taxon>Lachnospirales</taxon>
        <taxon>Lachnospiraceae</taxon>
        <taxon>Hungatella</taxon>
    </lineage>
</organism>
<evidence type="ECO:0000313" key="3">
    <source>
        <dbReference type="Proteomes" id="UP000261111"/>
    </source>
</evidence>
<dbReference type="Gene3D" id="3.20.20.210">
    <property type="match status" value="1"/>
</dbReference>
<dbReference type="InterPro" id="IPR038071">
    <property type="entry name" value="UROD/MetE-like_sf"/>
</dbReference>
<dbReference type="SUPFAM" id="SSF51726">
    <property type="entry name" value="UROD/MetE-like"/>
    <property type="match status" value="1"/>
</dbReference>
<dbReference type="Proteomes" id="UP000261111">
    <property type="component" value="Unassembled WGS sequence"/>
</dbReference>
<sequence>MGNYIFYYSLSEFVCRLFHFHPHSINSTFQHLAFQNHPKYHKNTLYLHIQPLLLAPYNQKIAQELPPEEEGDIISIYGDDPDFKPLKHGYSQWGYKLESFGETMGEVRNPPLGRWDNFEHWKANLPDFTSNSRYRESHIMRKKYPDKFLIGGLSMMMMEIINLRGYANCMMDYYDEEANLNQLIDCIYDAGKKMVDGYANAGLDAVIAWEDWGLQNGPMISYDLWKDFYYERMKDFVNYVHGKNMKYILHSCGHIIYLLDTFIEMGIDVIQLDQQMNMGLDILSQWKDKICFWCPIDIQSSPAMTPEQMKEYTAKMIQALCSKKGGFMYKIYSQPAAIHISPKQLQYEISLMKNAL</sequence>
<dbReference type="PANTHER" id="PTHR47099:SF1">
    <property type="entry name" value="METHYLCOBAMIDE:COM METHYLTRANSFERASE MTBA"/>
    <property type="match status" value="1"/>
</dbReference>
<dbReference type="GO" id="GO:0004853">
    <property type="term" value="F:uroporphyrinogen decarboxylase activity"/>
    <property type="evidence" value="ECO:0007669"/>
    <property type="project" value="InterPro"/>
</dbReference>
<dbReference type="InterPro" id="IPR000257">
    <property type="entry name" value="Uroporphyrinogen_deCOase"/>
</dbReference>
<dbReference type="PANTHER" id="PTHR47099">
    <property type="entry name" value="METHYLCOBAMIDE:COM METHYLTRANSFERASE MTBA"/>
    <property type="match status" value="1"/>
</dbReference>
<dbReference type="Pfam" id="PF01208">
    <property type="entry name" value="URO-D"/>
    <property type="match status" value="1"/>
</dbReference>
<dbReference type="GO" id="GO:0006779">
    <property type="term" value="P:porphyrin-containing compound biosynthetic process"/>
    <property type="evidence" value="ECO:0007669"/>
    <property type="project" value="InterPro"/>
</dbReference>
<accession>A0A3E2WMF4</accession>
<feature type="domain" description="Uroporphyrinogen decarboxylase (URO-D)" evidence="1">
    <location>
        <begin position="154"/>
        <end position="319"/>
    </location>
</feature>
<gene>
    <name evidence="2" type="ORF">DWX41_17090</name>
</gene>
<comment type="caution">
    <text evidence="2">The sequence shown here is derived from an EMBL/GenBank/DDBJ whole genome shotgun (WGS) entry which is preliminary data.</text>
</comment>